<evidence type="ECO:0000313" key="3">
    <source>
        <dbReference type="Proteomes" id="UP000054097"/>
    </source>
</evidence>
<sequence length="190" mass="21742">MDALLDLEDVGNSPACRHCRQSQCSIFRCDTCLGTTKYCQKCIVQTHQEMPLHRVSQWDSAIGCFRSAMDIQLFNEKLFSASTHLPKTAFSFAVLERFQYLNLEGKGSAYTFMNTLSRLTDDTGCIRVEDRAREFRRVFRQWTSLQSRKFSGQYGSAYQSLPLVVDCPACPHPGKNIPLNWLELVPLEEQ</sequence>
<evidence type="ECO:0000313" key="2">
    <source>
        <dbReference type="EMBL" id="KIM20488.1"/>
    </source>
</evidence>
<dbReference type="STRING" id="933852.A0A0C2W1U6"/>
<reference evidence="3" key="2">
    <citation type="submission" date="2015-01" db="EMBL/GenBank/DDBJ databases">
        <title>Evolutionary Origins and Diversification of the Mycorrhizal Mutualists.</title>
        <authorList>
            <consortium name="DOE Joint Genome Institute"/>
            <consortium name="Mycorrhizal Genomics Consortium"/>
            <person name="Kohler A."/>
            <person name="Kuo A."/>
            <person name="Nagy L.G."/>
            <person name="Floudas D."/>
            <person name="Copeland A."/>
            <person name="Barry K.W."/>
            <person name="Cichocki N."/>
            <person name="Veneault-Fourrey C."/>
            <person name="LaButti K."/>
            <person name="Lindquist E.A."/>
            <person name="Lipzen A."/>
            <person name="Lundell T."/>
            <person name="Morin E."/>
            <person name="Murat C."/>
            <person name="Riley R."/>
            <person name="Ohm R."/>
            <person name="Sun H."/>
            <person name="Tunlid A."/>
            <person name="Henrissat B."/>
            <person name="Grigoriev I.V."/>
            <person name="Hibbett D.S."/>
            <person name="Martin F."/>
        </authorList>
    </citation>
    <scope>NUCLEOTIDE SEQUENCE [LARGE SCALE GENOMIC DNA]</scope>
    <source>
        <strain evidence="3">MAFF 305830</strain>
    </source>
</reference>
<dbReference type="Pfam" id="PF18803">
    <property type="entry name" value="CxC2"/>
    <property type="match status" value="1"/>
</dbReference>
<dbReference type="AlphaFoldDB" id="A0A0C2W1U6"/>
<protein>
    <recommendedName>
        <fullName evidence="1">CxC2-like cysteine cluster KDZ transposase-associated domain-containing protein</fullName>
    </recommendedName>
</protein>
<dbReference type="OrthoDB" id="3004525at2759"/>
<keyword evidence="3" id="KW-1185">Reference proteome</keyword>
<dbReference type="Proteomes" id="UP000054097">
    <property type="component" value="Unassembled WGS sequence"/>
</dbReference>
<evidence type="ECO:0000259" key="1">
    <source>
        <dbReference type="Pfam" id="PF18803"/>
    </source>
</evidence>
<name>A0A0C2W1U6_SERVB</name>
<organism evidence="2 3">
    <name type="scientific">Serendipita vermifera MAFF 305830</name>
    <dbReference type="NCBI Taxonomy" id="933852"/>
    <lineage>
        <taxon>Eukaryota</taxon>
        <taxon>Fungi</taxon>
        <taxon>Dikarya</taxon>
        <taxon>Basidiomycota</taxon>
        <taxon>Agaricomycotina</taxon>
        <taxon>Agaricomycetes</taxon>
        <taxon>Sebacinales</taxon>
        <taxon>Serendipitaceae</taxon>
        <taxon>Serendipita</taxon>
    </lineage>
</organism>
<dbReference type="HOGENOM" id="CLU_003703_1_0_1"/>
<accession>A0A0C2W1U6</accession>
<dbReference type="InterPro" id="IPR041457">
    <property type="entry name" value="CxC2_KDZ-assoc"/>
</dbReference>
<gene>
    <name evidence="2" type="ORF">M408DRAFT_81941</name>
</gene>
<dbReference type="EMBL" id="KN824430">
    <property type="protein sequence ID" value="KIM20488.1"/>
    <property type="molecule type" value="Genomic_DNA"/>
</dbReference>
<reference evidence="2 3" key="1">
    <citation type="submission" date="2014-04" db="EMBL/GenBank/DDBJ databases">
        <authorList>
            <consortium name="DOE Joint Genome Institute"/>
            <person name="Kuo A."/>
            <person name="Zuccaro A."/>
            <person name="Kohler A."/>
            <person name="Nagy L.G."/>
            <person name="Floudas D."/>
            <person name="Copeland A."/>
            <person name="Barry K.W."/>
            <person name="Cichocki N."/>
            <person name="Veneault-Fourrey C."/>
            <person name="LaButti K."/>
            <person name="Lindquist E.A."/>
            <person name="Lipzen A."/>
            <person name="Lundell T."/>
            <person name="Morin E."/>
            <person name="Murat C."/>
            <person name="Sun H."/>
            <person name="Tunlid A."/>
            <person name="Henrissat B."/>
            <person name="Grigoriev I.V."/>
            <person name="Hibbett D.S."/>
            <person name="Martin F."/>
            <person name="Nordberg H.P."/>
            <person name="Cantor M.N."/>
            <person name="Hua S.X."/>
        </authorList>
    </citation>
    <scope>NUCLEOTIDE SEQUENCE [LARGE SCALE GENOMIC DNA]</scope>
    <source>
        <strain evidence="2 3">MAFF 305830</strain>
    </source>
</reference>
<proteinExistence type="predicted"/>
<feature type="domain" description="CxC2-like cysteine cluster KDZ transposase-associated" evidence="1">
    <location>
        <begin position="64"/>
        <end position="124"/>
    </location>
</feature>